<evidence type="ECO:0008006" key="4">
    <source>
        <dbReference type="Google" id="ProtNLM"/>
    </source>
</evidence>
<keyword evidence="3" id="KW-1185">Reference proteome</keyword>
<gene>
    <name evidence="2" type="ORF">DUNSADRAFT_8049</name>
</gene>
<dbReference type="Proteomes" id="UP000815325">
    <property type="component" value="Unassembled WGS sequence"/>
</dbReference>
<reference evidence="2" key="1">
    <citation type="submission" date="2017-08" db="EMBL/GenBank/DDBJ databases">
        <authorList>
            <person name="Polle J.E."/>
            <person name="Barry K."/>
            <person name="Cushman J."/>
            <person name="Schmutz J."/>
            <person name="Tran D."/>
            <person name="Hathwaick L.T."/>
            <person name="Yim W.C."/>
            <person name="Jenkins J."/>
            <person name="Mckie-Krisberg Z.M."/>
            <person name="Prochnik S."/>
            <person name="Lindquist E."/>
            <person name="Dockter R.B."/>
            <person name="Adam C."/>
            <person name="Molina H."/>
            <person name="Bunkerborg J."/>
            <person name="Jin E."/>
            <person name="Buchheim M."/>
            <person name="Magnuson J."/>
        </authorList>
    </citation>
    <scope>NUCLEOTIDE SEQUENCE</scope>
    <source>
        <strain evidence="2">CCAP 19/18</strain>
    </source>
</reference>
<evidence type="ECO:0000313" key="2">
    <source>
        <dbReference type="EMBL" id="KAF5834992.1"/>
    </source>
</evidence>
<name>A0ABQ7GK42_DUNSA</name>
<feature type="compositionally biased region" description="Basic and acidic residues" evidence="1">
    <location>
        <begin position="134"/>
        <end position="147"/>
    </location>
</feature>
<evidence type="ECO:0000313" key="3">
    <source>
        <dbReference type="Proteomes" id="UP000815325"/>
    </source>
</evidence>
<dbReference type="EMBL" id="MU069727">
    <property type="protein sequence ID" value="KAF5834992.1"/>
    <property type="molecule type" value="Genomic_DNA"/>
</dbReference>
<sequence>MMAAVATLMRTCQLGEARATMREGPPRKLSEPALQDHAWPRLASSKCKRNVFHHVSLQIAGIFGIVCMHWPTLRVGCGAAGSQFSKASKSCCSCAAAAVGQHVSIQQGQHVCCNQAATHEAIGVGSEAATGADRVGEGDQKKGGKAA</sequence>
<proteinExistence type="predicted"/>
<organism evidence="2 3">
    <name type="scientific">Dunaliella salina</name>
    <name type="common">Green alga</name>
    <name type="synonym">Protococcus salinus</name>
    <dbReference type="NCBI Taxonomy" id="3046"/>
    <lineage>
        <taxon>Eukaryota</taxon>
        <taxon>Viridiplantae</taxon>
        <taxon>Chlorophyta</taxon>
        <taxon>core chlorophytes</taxon>
        <taxon>Chlorophyceae</taxon>
        <taxon>CS clade</taxon>
        <taxon>Chlamydomonadales</taxon>
        <taxon>Dunaliellaceae</taxon>
        <taxon>Dunaliella</taxon>
    </lineage>
</organism>
<evidence type="ECO:0000256" key="1">
    <source>
        <dbReference type="SAM" id="MobiDB-lite"/>
    </source>
</evidence>
<comment type="caution">
    <text evidence="2">The sequence shown here is derived from an EMBL/GenBank/DDBJ whole genome shotgun (WGS) entry which is preliminary data.</text>
</comment>
<feature type="region of interest" description="Disordered" evidence="1">
    <location>
        <begin position="128"/>
        <end position="147"/>
    </location>
</feature>
<accession>A0ABQ7GK42</accession>
<protein>
    <recommendedName>
        <fullName evidence="4">Encoded protein</fullName>
    </recommendedName>
</protein>